<feature type="compositionally biased region" description="Basic and acidic residues" evidence="1">
    <location>
        <begin position="153"/>
        <end position="185"/>
    </location>
</feature>
<proteinExistence type="predicted"/>
<feature type="compositionally biased region" description="Basic and acidic residues" evidence="1">
    <location>
        <begin position="578"/>
        <end position="619"/>
    </location>
</feature>
<dbReference type="VEuPathDB" id="VectorBase:RPRC007596"/>
<protein>
    <submittedName>
        <fullName evidence="2">Uncharacterized protein</fullName>
    </submittedName>
</protein>
<feature type="compositionally biased region" description="Basic and acidic residues" evidence="1">
    <location>
        <begin position="72"/>
        <end position="89"/>
    </location>
</feature>
<feature type="region of interest" description="Disordered" evidence="1">
    <location>
        <begin position="41"/>
        <end position="91"/>
    </location>
</feature>
<feature type="compositionally biased region" description="Basic residues" evidence="1">
    <location>
        <begin position="489"/>
        <end position="500"/>
    </location>
</feature>
<keyword evidence="3" id="KW-1185">Reference proteome</keyword>
<dbReference type="AlphaFoldDB" id="T1HU76"/>
<dbReference type="EnsemblMetazoa" id="RPRC007596-RA">
    <property type="protein sequence ID" value="RPRC007596-PA"/>
    <property type="gene ID" value="RPRC007596"/>
</dbReference>
<organism evidence="2 3">
    <name type="scientific">Rhodnius prolixus</name>
    <name type="common">Triatomid bug</name>
    <dbReference type="NCBI Taxonomy" id="13249"/>
    <lineage>
        <taxon>Eukaryota</taxon>
        <taxon>Metazoa</taxon>
        <taxon>Ecdysozoa</taxon>
        <taxon>Arthropoda</taxon>
        <taxon>Hexapoda</taxon>
        <taxon>Insecta</taxon>
        <taxon>Pterygota</taxon>
        <taxon>Neoptera</taxon>
        <taxon>Paraneoptera</taxon>
        <taxon>Hemiptera</taxon>
        <taxon>Heteroptera</taxon>
        <taxon>Panheteroptera</taxon>
        <taxon>Cimicomorpha</taxon>
        <taxon>Reduviidae</taxon>
        <taxon>Triatominae</taxon>
        <taxon>Rhodnius</taxon>
    </lineage>
</organism>
<feature type="region of interest" description="Disordered" evidence="1">
    <location>
        <begin position="205"/>
        <end position="268"/>
    </location>
</feature>
<name>T1HU76_RHOPR</name>
<feature type="compositionally biased region" description="Basic and acidic residues" evidence="1">
    <location>
        <begin position="237"/>
        <end position="254"/>
    </location>
</feature>
<feature type="compositionally biased region" description="Acidic residues" evidence="1">
    <location>
        <begin position="255"/>
        <end position="265"/>
    </location>
</feature>
<reference evidence="2" key="1">
    <citation type="submission" date="2015-05" db="UniProtKB">
        <authorList>
            <consortium name="EnsemblMetazoa"/>
        </authorList>
    </citation>
    <scope>IDENTIFICATION</scope>
</reference>
<evidence type="ECO:0000313" key="3">
    <source>
        <dbReference type="Proteomes" id="UP000015103"/>
    </source>
</evidence>
<feature type="compositionally biased region" description="Basic and acidic residues" evidence="1">
    <location>
        <begin position="504"/>
        <end position="515"/>
    </location>
</feature>
<feature type="region of interest" description="Disordered" evidence="1">
    <location>
        <begin position="468"/>
        <end position="525"/>
    </location>
</feature>
<sequence length="677" mass="75434">MDQLAGKPAYAFNQTWGQIGHYRPKNNRELVADETFKSIARIEIPEGPVPETERSVSTAQRETLGPTELSSEQEKSDHESEALNREHPFLHPFQWAEELNTEWKKTRPTPKPTQYAIVPGLKVELSEADVLKAFDDIKDEGLENLEGSSVEQVHAEGEDKEKIIIDSRLEDERKTEKEEPLKGRVKSKDLLAKLNKFLGECDRIEDSNCEQESSGTGIGDQLEPDKEGPREEEDSEKEIKKRHESKEFVEGHAEEEAEQQNDDDFLLGAGDGEALREKWDKFIKKKCLNFNEKFQDILCFPDKHSVCELKFSDLELSGIPTEKTPLALENSAHKELIEVLKTSNTSSSTGRTYSADIALFARCEPFGPKPTGVSTTTSTAESSVVLSRTIPTTSSSGLPSEKATTTSTSIDSNVVQISTPFSLSSSGNEELAEDKEINIKKKAGKKSGEVEQDESTMQLKIDIETDAPTKQKTTREISEEQVEDEISKVRHQHLKKRKGCPKVVAEDLENRRETSDGDATESTNGLVESGDVKVIDGIDLDLSETEDAIIIYYDELLATYGTDDPFDIWYNPKSNKKEETGAFEKPTRVEPDEKTAKEKKEKTPAKEIKKSTGELHKDLDDDSSSGLYEKGILGEYIIDDDEETDLDDVEVMGRSASSTIKSSAESTLQTVSVIIAV</sequence>
<evidence type="ECO:0000313" key="2">
    <source>
        <dbReference type="EnsemblMetazoa" id="RPRC007596-PA"/>
    </source>
</evidence>
<dbReference type="Proteomes" id="UP000015103">
    <property type="component" value="Unassembled WGS sequence"/>
</dbReference>
<evidence type="ECO:0000256" key="1">
    <source>
        <dbReference type="SAM" id="MobiDB-lite"/>
    </source>
</evidence>
<feature type="region of interest" description="Disordered" evidence="1">
    <location>
        <begin position="388"/>
        <end position="409"/>
    </location>
</feature>
<feature type="region of interest" description="Disordered" evidence="1">
    <location>
        <begin position="578"/>
        <end position="622"/>
    </location>
</feature>
<dbReference type="InParanoid" id="T1HU76"/>
<feature type="compositionally biased region" description="Basic and acidic residues" evidence="1">
    <location>
        <begin position="468"/>
        <end position="478"/>
    </location>
</feature>
<feature type="compositionally biased region" description="Polar residues" evidence="1">
    <location>
        <begin position="389"/>
        <end position="409"/>
    </location>
</feature>
<dbReference type="HOGENOM" id="CLU_406159_0_0_1"/>
<accession>T1HU76</accession>
<dbReference type="EMBL" id="ACPB03011661">
    <property type="status" value="NOT_ANNOTATED_CDS"/>
    <property type="molecule type" value="Genomic_DNA"/>
</dbReference>
<feature type="region of interest" description="Disordered" evidence="1">
    <location>
        <begin position="148"/>
        <end position="185"/>
    </location>
</feature>